<dbReference type="InterPro" id="IPR007137">
    <property type="entry name" value="DUF348"/>
</dbReference>
<sequence length="332" mass="36175">MTVKENFSHHIKFARIAMCLTLVVIMSVVAGFSKTNRNIHIVADGRTTVVNTVHDDPLRIISQAGIKLDSADQYSLSTKNIKDGTTITIQRAIPVTIKVDDNTRKMKTTANNVQSLIKDMGYDSLDFYALPNENTAITPNMLIRLEPLTNKIVFKEENEPFDTIYRDDDTLPTGTTKVIQEGAAGTDRFMVKEYYNGGKKVDEQILQKSVIKQAVPKIVVNGTYSPPAPVMSDDGQIPPYVAVMHVQASAYLASDGGGSGYTATGMLAQHGVVAVDPNFIPLGTRLYIPGYGEAVAADTGGFSGDVIDVCMDSYDEAISWGRRSINIYVLPS</sequence>
<proteinExistence type="predicted"/>
<protein>
    <submittedName>
        <fullName evidence="4">3D (Asp-Asp-Asp) domain-containing protein</fullName>
    </submittedName>
</protein>
<dbReference type="RefSeq" id="WP_132551469.1">
    <property type="nucleotide sequence ID" value="NZ_SMAA01000024.1"/>
</dbReference>
<dbReference type="GO" id="GO:0009254">
    <property type="term" value="P:peptidoglycan turnover"/>
    <property type="evidence" value="ECO:0007669"/>
    <property type="project" value="InterPro"/>
</dbReference>
<dbReference type="Gene3D" id="2.20.230.10">
    <property type="entry name" value="Resuscitation-promoting factor rpfb"/>
    <property type="match status" value="1"/>
</dbReference>
<gene>
    <name evidence="4" type="ORF">EDC37_12419</name>
</gene>
<evidence type="ECO:0000256" key="1">
    <source>
        <dbReference type="ARBA" id="ARBA00022729"/>
    </source>
</evidence>
<dbReference type="CDD" id="cd22786">
    <property type="entry name" value="DPBB_YuiC-like"/>
    <property type="match status" value="1"/>
</dbReference>
<keyword evidence="2" id="KW-0472">Membrane</keyword>
<dbReference type="PROSITE" id="PS51109">
    <property type="entry name" value="G5"/>
    <property type="match status" value="1"/>
</dbReference>
<reference evidence="4 5" key="1">
    <citation type="submission" date="2019-03" db="EMBL/GenBank/DDBJ databases">
        <title>Genomic Encyclopedia of Type Strains, Phase IV (KMG-IV): sequencing the most valuable type-strain genomes for metagenomic binning, comparative biology and taxonomic classification.</title>
        <authorList>
            <person name="Goeker M."/>
        </authorList>
    </citation>
    <scope>NUCLEOTIDE SEQUENCE [LARGE SCALE GENOMIC DNA]</scope>
    <source>
        <strain evidence="4 5">DSM 20467</strain>
    </source>
</reference>
<dbReference type="OrthoDB" id="9798935at2"/>
<dbReference type="PANTHER" id="PTHR39160:SF4">
    <property type="entry name" value="RESUSCITATION-PROMOTING FACTOR RPFB"/>
    <property type="match status" value="1"/>
</dbReference>
<dbReference type="InterPro" id="IPR051933">
    <property type="entry name" value="Resuscitation_pf_RpfB"/>
</dbReference>
<evidence type="ECO:0000313" key="5">
    <source>
        <dbReference type="Proteomes" id="UP000295188"/>
    </source>
</evidence>
<dbReference type="PANTHER" id="PTHR39160">
    <property type="entry name" value="CELL WALL-BINDING PROTEIN YOCH"/>
    <property type="match status" value="1"/>
</dbReference>
<comment type="caution">
    <text evidence="4">The sequence shown here is derived from an EMBL/GenBank/DDBJ whole genome shotgun (WGS) entry which is preliminary data.</text>
</comment>
<evidence type="ECO:0000256" key="2">
    <source>
        <dbReference type="SAM" id="Phobius"/>
    </source>
</evidence>
<dbReference type="Pfam" id="PF06725">
    <property type="entry name" value="3D"/>
    <property type="match status" value="1"/>
</dbReference>
<dbReference type="InterPro" id="IPR011098">
    <property type="entry name" value="G5_dom"/>
</dbReference>
<feature type="domain" description="G5" evidence="3">
    <location>
        <begin position="145"/>
        <end position="225"/>
    </location>
</feature>
<dbReference type="GO" id="GO:0019867">
    <property type="term" value="C:outer membrane"/>
    <property type="evidence" value="ECO:0007669"/>
    <property type="project" value="InterPro"/>
</dbReference>
<dbReference type="Pfam" id="PF07501">
    <property type="entry name" value="G5"/>
    <property type="match status" value="1"/>
</dbReference>
<accession>A0A4R3K242</accession>
<organism evidence="4 5">
    <name type="scientific">Pectinatus cerevisiiphilus</name>
    <dbReference type="NCBI Taxonomy" id="86956"/>
    <lineage>
        <taxon>Bacteria</taxon>
        <taxon>Bacillati</taxon>
        <taxon>Bacillota</taxon>
        <taxon>Negativicutes</taxon>
        <taxon>Selenomonadales</taxon>
        <taxon>Selenomonadaceae</taxon>
        <taxon>Pectinatus</taxon>
    </lineage>
</organism>
<dbReference type="GO" id="GO:0004553">
    <property type="term" value="F:hydrolase activity, hydrolyzing O-glycosyl compounds"/>
    <property type="evidence" value="ECO:0007669"/>
    <property type="project" value="InterPro"/>
</dbReference>
<dbReference type="EMBL" id="SMAA01000024">
    <property type="protein sequence ID" value="TCS76173.1"/>
    <property type="molecule type" value="Genomic_DNA"/>
</dbReference>
<keyword evidence="5" id="KW-1185">Reference proteome</keyword>
<keyword evidence="1" id="KW-0732">Signal</keyword>
<evidence type="ECO:0000313" key="4">
    <source>
        <dbReference type="EMBL" id="TCS76173.1"/>
    </source>
</evidence>
<name>A0A4R3K242_9FIRM</name>
<feature type="transmembrane region" description="Helical" evidence="2">
    <location>
        <begin position="12"/>
        <end position="32"/>
    </location>
</feature>
<dbReference type="AlphaFoldDB" id="A0A4R3K242"/>
<dbReference type="InterPro" id="IPR010611">
    <property type="entry name" value="3D_dom"/>
</dbReference>
<dbReference type="SMART" id="SM01208">
    <property type="entry name" value="G5"/>
    <property type="match status" value="1"/>
</dbReference>
<dbReference type="Proteomes" id="UP000295188">
    <property type="component" value="Unassembled WGS sequence"/>
</dbReference>
<keyword evidence="2" id="KW-0812">Transmembrane</keyword>
<dbReference type="Pfam" id="PF03990">
    <property type="entry name" value="DUF348"/>
    <property type="match status" value="1"/>
</dbReference>
<keyword evidence="2" id="KW-1133">Transmembrane helix</keyword>
<evidence type="ECO:0000259" key="3">
    <source>
        <dbReference type="PROSITE" id="PS51109"/>
    </source>
</evidence>